<feature type="region of interest" description="Disordered" evidence="1">
    <location>
        <begin position="71"/>
        <end position="92"/>
    </location>
</feature>
<evidence type="ECO:0000256" key="1">
    <source>
        <dbReference type="SAM" id="MobiDB-lite"/>
    </source>
</evidence>
<sequence length="130" mass="13587">MGVPPDVEPAVLEAGYLQRMLDEQGIHGTSIVTAAQERTEAGLALEFVRRCAGPAQMEEIAALAPVVGERLGGTGSASGTADGDLRSWSDSRSNRRFVASETVLLASTSAMRRAPTMAAGQRAHRSHAGV</sequence>
<dbReference type="AlphaFoldDB" id="A0A6J4KBM3"/>
<dbReference type="EMBL" id="CADCTC010000296">
    <property type="protein sequence ID" value="CAA9301496.1"/>
    <property type="molecule type" value="Genomic_DNA"/>
</dbReference>
<reference evidence="2" key="1">
    <citation type="submission" date="2020-02" db="EMBL/GenBank/DDBJ databases">
        <authorList>
            <person name="Meier V. D."/>
        </authorList>
    </citation>
    <scope>NUCLEOTIDE SEQUENCE</scope>
    <source>
        <strain evidence="2">AVDCRST_MAG77</strain>
    </source>
</reference>
<feature type="compositionally biased region" description="Basic and acidic residues" evidence="1">
    <location>
        <begin position="83"/>
        <end position="92"/>
    </location>
</feature>
<name>A0A6J4KBM3_9CHLR</name>
<organism evidence="2">
    <name type="scientific">uncultured Chloroflexota bacterium</name>
    <dbReference type="NCBI Taxonomy" id="166587"/>
    <lineage>
        <taxon>Bacteria</taxon>
        <taxon>Bacillati</taxon>
        <taxon>Chloroflexota</taxon>
        <taxon>environmental samples</taxon>
    </lineage>
</organism>
<proteinExistence type="predicted"/>
<gene>
    <name evidence="2" type="ORF">AVDCRST_MAG77-5701</name>
</gene>
<accession>A0A6J4KBM3</accession>
<evidence type="ECO:0000313" key="2">
    <source>
        <dbReference type="EMBL" id="CAA9301496.1"/>
    </source>
</evidence>
<protein>
    <submittedName>
        <fullName evidence="2">Uncharacterized protein</fullName>
    </submittedName>
</protein>